<comment type="caution">
    <text evidence="1">The sequence shown here is derived from an EMBL/GenBank/DDBJ whole genome shotgun (WGS) entry which is preliminary data.</text>
</comment>
<organism evidence="1 2">
    <name type="scientific">Gigaspora margarita</name>
    <dbReference type="NCBI Taxonomy" id="4874"/>
    <lineage>
        <taxon>Eukaryota</taxon>
        <taxon>Fungi</taxon>
        <taxon>Fungi incertae sedis</taxon>
        <taxon>Mucoromycota</taxon>
        <taxon>Glomeromycotina</taxon>
        <taxon>Glomeromycetes</taxon>
        <taxon>Diversisporales</taxon>
        <taxon>Gigasporaceae</taxon>
        <taxon>Gigaspora</taxon>
    </lineage>
</organism>
<reference evidence="1 2" key="1">
    <citation type="submission" date="2021-06" db="EMBL/GenBank/DDBJ databases">
        <authorList>
            <person name="Kallberg Y."/>
            <person name="Tangrot J."/>
            <person name="Rosling A."/>
        </authorList>
    </citation>
    <scope>NUCLEOTIDE SEQUENCE [LARGE SCALE GENOMIC DNA]</scope>
    <source>
        <strain evidence="1 2">120-4 pot B 10/14</strain>
    </source>
</reference>
<name>A0ABN7V2G4_GIGMA</name>
<evidence type="ECO:0000313" key="2">
    <source>
        <dbReference type="Proteomes" id="UP000789901"/>
    </source>
</evidence>
<dbReference type="EMBL" id="CAJVQB010008669">
    <property type="protein sequence ID" value="CAG8721778.1"/>
    <property type="molecule type" value="Genomic_DNA"/>
</dbReference>
<protein>
    <submittedName>
        <fullName evidence="1">6507_t:CDS:1</fullName>
    </submittedName>
</protein>
<proteinExistence type="predicted"/>
<sequence>MLIYTNPDYYFDNSWIIINEYYKEKFRTIAFEEILVDFIKNTDENILLSCKKYKNLLLKGIDIFGEYLYNLKFTKIDQYYNFINGLDKKNNWMKYISFKLTKKFISYLYKKETELNIELFEIIDRNNIEDNEKEISLIEIKYLNRKIILYKNDKELDFGLIKNTKKNIINNIDIDDENEDYDEYKSDNKMNTNLNNLQKFIKYNIEKKHLSFDNNNELVLYENKQEIRDKKNKFKNSIDMITNGEDFEGLLDTKFKEKLNQHRDHKDVEILKKIFSNMKKNNITINGDLNFKTIPNIDTIFKIAKKNSKKIR</sequence>
<evidence type="ECO:0000313" key="1">
    <source>
        <dbReference type="EMBL" id="CAG8721778.1"/>
    </source>
</evidence>
<dbReference type="Proteomes" id="UP000789901">
    <property type="component" value="Unassembled WGS sequence"/>
</dbReference>
<gene>
    <name evidence="1" type="ORF">GMARGA_LOCUS13586</name>
</gene>
<accession>A0ABN7V2G4</accession>
<keyword evidence="2" id="KW-1185">Reference proteome</keyword>